<evidence type="ECO:0000313" key="3">
    <source>
        <dbReference type="Proteomes" id="UP000053097"/>
    </source>
</evidence>
<dbReference type="EMBL" id="KK107453">
    <property type="protein sequence ID" value="EZA50601.1"/>
    <property type="molecule type" value="Genomic_DNA"/>
</dbReference>
<feature type="compositionally biased region" description="Basic and acidic residues" evidence="1">
    <location>
        <begin position="1"/>
        <end position="25"/>
    </location>
</feature>
<dbReference type="AlphaFoldDB" id="A0A026W4U3"/>
<name>A0A026W4U3_OOCBI</name>
<dbReference type="Proteomes" id="UP000053097">
    <property type="component" value="Unassembled WGS sequence"/>
</dbReference>
<proteinExistence type="predicted"/>
<protein>
    <submittedName>
        <fullName evidence="2">Uncharacterized protein</fullName>
    </submittedName>
</protein>
<keyword evidence="3" id="KW-1185">Reference proteome</keyword>
<evidence type="ECO:0000256" key="1">
    <source>
        <dbReference type="SAM" id="MobiDB-lite"/>
    </source>
</evidence>
<feature type="region of interest" description="Disordered" evidence="1">
    <location>
        <begin position="1"/>
        <end position="69"/>
    </location>
</feature>
<evidence type="ECO:0000313" key="2">
    <source>
        <dbReference type="EMBL" id="EZA50601.1"/>
    </source>
</evidence>
<sequence>MYEFLISEHEKDSSTHRSRDEKSSAPERTISQKGERRKKDQPDEETNLHGGQKTVVTRGASGGRELPGE</sequence>
<organism evidence="2 3">
    <name type="scientific">Ooceraea biroi</name>
    <name type="common">Clonal raider ant</name>
    <name type="synonym">Cerapachys biroi</name>
    <dbReference type="NCBI Taxonomy" id="2015173"/>
    <lineage>
        <taxon>Eukaryota</taxon>
        <taxon>Metazoa</taxon>
        <taxon>Ecdysozoa</taxon>
        <taxon>Arthropoda</taxon>
        <taxon>Hexapoda</taxon>
        <taxon>Insecta</taxon>
        <taxon>Pterygota</taxon>
        <taxon>Neoptera</taxon>
        <taxon>Endopterygota</taxon>
        <taxon>Hymenoptera</taxon>
        <taxon>Apocrita</taxon>
        <taxon>Aculeata</taxon>
        <taxon>Formicoidea</taxon>
        <taxon>Formicidae</taxon>
        <taxon>Dorylinae</taxon>
        <taxon>Ooceraea</taxon>
    </lineage>
</organism>
<reference evidence="2 3" key="1">
    <citation type="journal article" date="2014" name="Curr. Biol.">
        <title>The genome of the clonal raider ant Cerapachys biroi.</title>
        <authorList>
            <person name="Oxley P.R."/>
            <person name="Ji L."/>
            <person name="Fetter-Pruneda I."/>
            <person name="McKenzie S.K."/>
            <person name="Li C."/>
            <person name="Hu H."/>
            <person name="Zhang G."/>
            <person name="Kronauer D.J."/>
        </authorList>
    </citation>
    <scope>NUCLEOTIDE SEQUENCE [LARGE SCALE GENOMIC DNA]</scope>
</reference>
<gene>
    <name evidence="2" type="ORF">X777_10952</name>
</gene>
<accession>A0A026W4U3</accession>